<feature type="binding site" evidence="14">
    <location>
        <position position="341"/>
    </location>
    <ligand>
        <name>Mg(2+)</name>
        <dbReference type="ChEBI" id="CHEBI:18420"/>
    </ligand>
</feature>
<dbReference type="GO" id="GO:0046872">
    <property type="term" value="F:metal ion binding"/>
    <property type="evidence" value="ECO:0007669"/>
    <property type="project" value="UniProtKB-KW"/>
</dbReference>
<evidence type="ECO:0000256" key="16">
    <source>
        <dbReference type="SAM" id="SignalP"/>
    </source>
</evidence>
<feature type="binding site" evidence="14">
    <location>
        <position position="189"/>
    </location>
    <ligand>
        <name>Mg(2+)</name>
        <dbReference type="ChEBI" id="CHEBI:18420"/>
    </ligand>
</feature>
<dbReference type="Proteomes" id="UP001168821">
    <property type="component" value="Unassembled WGS sequence"/>
</dbReference>
<comment type="cofactor">
    <cofactor evidence="14">
        <name>Mg(2+)</name>
        <dbReference type="ChEBI" id="CHEBI:18420"/>
    </cofactor>
    <text evidence="14">Binds 1 Mg(2+) ion.</text>
</comment>
<dbReference type="GO" id="GO:0004035">
    <property type="term" value="F:alkaline phosphatase activity"/>
    <property type="evidence" value="ECO:0007669"/>
    <property type="project" value="UniProtKB-EC"/>
</dbReference>
<feature type="binding site" evidence="14">
    <location>
        <position position="80"/>
    </location>
    <ligand>
        <name>Mg(2+)</name>
        <dbReference type="ChEBI" id="CHEBI:18420"/>
    </ligand>
</feature>
<feature type="binding site" evidence="14">
    <location>
        <position position="80"/>
    </location>
    <ligand>
        <name>Zn(2+)</name>
        <dbReference type="ChEBI" id="CHEBI:29105"/>
        <label>2</label>
    </ligand>
</feature>
<feature type="binding site" evidence="14">
    <location>
        <position position="346"/>
    </location>
    <ligand>
        <name>Zn(2+)</name>
        <dbReference type="ChEBI" id="CHEBI:29105"/>
        <label>2</label>
    </ligand>
</feature>
<evidence type="ECO:0000256" key="2">
    <source>
        <dbReference type="ARBA" id="ARBA00005984"/>
    </source>
</evidence>
<dbReference type="Pfam" id="PF00245">
    <property type="entry name" value="Alk_phosphatase"/>
    <property type="match status" value="1"/>
</dbReference>
<dbReference type="InterPro" id="IPR001952">
    <property type="entry name" value="Alkaline_phosphatase"/>
</dbReference>
<keyword evidence="18" id="KW-1185">Reference proteome</keyword>
<dbReference type="Gene3D" id="3.40.720.10">
    <property type="entry name" value="Alkaline Phosphatase, subunit A"/>
    <property type="match status" value="1"/>
</dbReference>
<dbReference type="GO" id="GO:0098552">
    <property type="term" value="C:side of membrane"/>
    <property type="evidence" value="ECO:0007669"/>
    <property type="project" value="UniProtKB-KW"/>
</dbReference>
<feature type="binding site" evidence="14">
    <location>
        <position position="388"/>
    </location>
    <ligand>
        <name>Zn(2+)</name>
        <dbReference type="ChEBI" id="CHEBI:29105"/>
        <label>2</label>
    </ligand>
</feature>
<evidence type="ECO:0000256" key="11">
    <source>
        <dbReference type="ARBA" id="ARBA00023180"/>
    </source>
</evidence>
<feature type="binding site" evidence="14">
    <location>
        <position position="187"/>
    </location>
    <ligand>
        <name>Mg(2+)</name>
        <dbReference type="ChEBI" id="CHEBI:18420"/>
    </ligand>
</feature>
<evidence type="ECO:0000256" key="4">
    <source>
        <dbReference type="ARBA" id="ARBA00022475"/>
    </source>
</evidence>
<evidence type="ECO:0000256" key="1">
    <source>
        <dbReference type="ARBA" id="ARBA00004609"/>
    </source>
</evidence>
<keyword evidence="8 14" id="KW-0862">Zinc</keyword>
<proteinExistence type="inferred from homology"/>
<dbReference type="InterPro" id="IPR017850">
    <property type="entry name" value="Alkaline_phosphatase_core_sf"/>
</dbReference>
<comment type="similarity">
    <text evidence="2 15">Belongs to the alkaline phosphatase family.</text>
</comment>
<evidence type="ECO:0000256" key="6">
    <source>
        <dbReference type="ARBA" id="ARBA00022723"/>
    </source>
</evidence>
<protein>
    <recommendedName>
        <fullName evidence="3">alkaline phosphatase</fullName>
        <ecNumber evidence="3">3.1.3.1</ecNumber>
    </recommendedName>
</protein>
<dbReference type="SUPFAM" id="SSF53649">
    <property type="entry name" value="Alkaline phosphatase-like"/>
    <property type="match status" value="1"/>
</dbReference>
<evidence type="ECO:0000256" key="9">
    <source>
        <dbReference type="ARBA" id="ARBA00022842"/>
    </source>
</evidence>
<evidence type="ECO:0000256" key="12">
    <source>
        <dbReference type="ARBA" id="ARBA00023288"/>
    </source>
</evidence>
<evidence type="ECO:0000256" key="13">
    <source>
        <dbReference type="PIRSR" id="PIRSR601952-1"/>
    </source>
</evidence>
<evidence type="ECO:0000256" key="5">
    <source>
        <dbReference type="ARBA" id="ARBA00022622"/>
    </source>
</evidence>
<evidence type="ECO:0000256" key="14">
    <source>
        <dbReference type="PIRSR" id="PIRSR601952-2"/>
    </source>
</evidence>
<dbReference type="CDD" id="cd16012">
    <property type="entry name" value="ALP"/>
    <property type="match status" value="1"/>
</dbReference>
<keyword evidence="10" id="KW-0472">Membrane</keyword>
<evidence type="ECO:0000256" key="8">
    <source>
        <dbReference type="ARBA" id="ARBA00022833"/>
    </source>
</evidence>
<dbReference type="EC" id="3.1.3.1" evidence="3"/>
<evidence type="ECO:0000256" key="7">
    <source>
        <dbReference type="ARBA" id="ARBA00022801"/>
    </source>
</evidence>
<keyword evidence="12" id="KW-0449">Lipoprotein</keyword>
<feature type="chain" id="PRO_5041290576" description="alkaline phosphatase" evidence="16">
    <location>
        <begin position="18"/>
        <end position="519"/>
    </location>
</feature>
<keyword evidence="4" id="KW-1003">Cell membrane</keyword>
<comment type="subcellular location">
    <subcellularLocation>
        <location evidence="1">Cell membrane</location>
        <topology evidence="1">Lipid-anchor</topology>
        <topology evidence="1">GPI-anchor</topology>
    </subcellularLocation>
</comment>
<comment type="caution">
    <text evidence="17">The sequence shown here is derived from an EMBL/GenBank/DDBJ whole genome shotgun (WGS) entry which is preliminary data.</text>
</comment>
<sequence>MYTNLILLILASAHIWAARIELSDHDMHPHLPAVANPSDVDPAEGTSSYWIDNAQKTVQEKATRPLNQNTAKNVILFLGDGMSIPTITAARVYNGGEETQLSFEKFPYTALSKTYAVNRQVADSANTATAYLCGVKANYGTIGVGPEVTRYDCPAMTNTTNYAHSIAYYSQLQDKKTGIVTTARVTHASPAGVYAHTSNRDWESDSNVLNDDEDPEVCADIATQLLEGDTGKNVNVIFGGGRAKFLPNDVEDDEGHKGDRSDGVDLIKKWVSDRDSAQYVWNRDQLLALGDVQNVLGLFGHDHMDYNLDRDNTMDPSLAEMTEAAIKILSTGENGYFLFVEGARIDMAHHGAEARVALDETVEFAKAIQAAVDLTDEADTLIVVTSDHAHTMSYSGYASRHNDILEFGGTGSDGRVYTTLNYANGPGYKLNDADGSRHDITQDDYEATHYRFPAVAPLGSETHGGDDVAVFARGPYAHLFSGTIEQNVIPHLMSYASCVGEGYTACMDNQNKQKVHNYI</sequence>
<feature type="binding site" evidence="14">
    <location>
        <position position="463"/>
    </location>
    <ligand>
        <name>Zn(2+)</name>
        <dbReference type="ChEBI" id="CHEBI:29105"/>
        <label>2</label>
    </ligand>
</feature>
<dbReference type="PANTHER" id="PTHR11596:SF91">
    <property type="entry name" value="ALKALINE PHOSPHATASE-RELATED"/>
    <property type="match status" value="1"/>
</dbReference>
<evidence type="ECO:0000256" key="10">
    <source>
        <dbReference type="ARBA" id="ARBA00023136"/>
    </source>
</evidence>
<keyword evidence="11" id="KW-0325">Glycoprotein</keyword>
<keyword evidence="16" id="KW-0732">Signal</keyword>
<evidence type="ECO:0000313" key="18">
    <source>
        <dbReference type="Proteomes" id="UP001168821"/>
    </source>
</evidence>
<dbReference type="GO" id="GO:0005886">
    <property type="term" value="C:plasma membrane"/>
    <property type="evidence" value="ECO:0007669"/>
    <property type="project" value="UniProtKB-SubCell"/>
</dbReference>
<evidence type="ECO:0000313" key="17">
    <source>
        <dbReference type="EMBL" id="KAJ3645659.1"/>
    </source>
</evidence>
<evidence type="ECO:0000256" key="15">
    <source>
        <dbReference type="RuleBase" id="RU003946"/>
    </source>
</evidence>
<keyword evidence="5" id="KW-0336">GPI-anchor</keyword>
<feature type="binding site" evidence="14">
    <location>
        <position position="387"/>
    </location>
    <ligand>
        <name>Zn(2+)</name>
        <dbReference type="ChEBI" id="CHEBI:29105"/>
        <label>2</label>
    </ligand>
</feature>
<keyword evidence="9 14" id="KW-0460">Magnesium</keyword>
<gene>
    <name evidence="17" type="ORF">Zmor_023300</name>
</gene>
<keyword evidence="6 14" id="KW-0479">Metal-binding</keyword>
<dbReference type="PRINTS" id="PR00113">
    <property type="entry name" value="ALKPHPHTASE"/>
</dbReference>
<dbReference type="FunFam" id="3.40.720.10:FF:000008">
    <property type="entry name" value="Alkaline phosphatase"/>
    <property type="match status" value="1"/>
</dbReference>
<feature type="active site" description="Phosphoserine intermediate" evidence="13">
    <location>
        <position position="124"/>
    </location>
</feature>
<evidence type="ECO:0000256" key="3">
    <source>
        <dbReference type="ARBA" id="ARBA00012647"/>
    </source>
</evidence>
<keyword evidence="7" id="KW-0378">Hydrolase</keyword>
<reference evidence="17" key="1">
    <citation type="journal article" date="2023" name="G3 (Bethesda)">
        <title>Whole genome assemblies of Zophobas morio and Tenebrio molitor.</title>
        <authorList>
            <person name="Kaur S."/>
            <person name="Stinson S.A."/>
            <person name="diCenzo G.C."/>
        </authorList>
    </citation>
    <scope>NUCLEOTIDE SEQUENCE</scope>
    <source>
        <strain evidence="17">QUZm001</strain>
    </source>
</reference>
<dbReference type="SMART" id="SM00098">
    <property type="entry name" value="alkPPc"/>
    <property type="match status" value="1"/>
</dbReference>
<organism evidence="17 18">
    <name type="scientific">Zophobas morio</name>
    <dbReference type="NCBI Taxonomy" id="2755281"/>
    <lineage>
        <taxon>Eukaryota</taxon>
        <taxon>Metazoa</taxon>
        <taxon>Ecdysozoa</taxon>
        <taxon>Arthropoda</taxon>
        <taxon>Hexapoda</taxon>
        <taxon>Insecta</taxon>
        <taxon>Pterygota</taxon>
        <taxon>Neoptera</taxon>
        <taxon>Endopterygota</taxon>
        <taxon>Coleoptera</taxon>
        <taxon>Polyphaga</taxon>
        <taxon>Cucujiformia</taxon>
        <taxon>Tenebrionidae</taxon>
        <taxon>Zophobas</taxon>
    </lineage>
</organism>
<dbReference type="AlphaFoldDB" id="A0AA38I2W6"/>
<feature type="signal peptide" evidence="16">
    <location>
        <begin position="1"/>
        <end position="17"/>
    </location>
</feature>
<feature type="binding site" evidence="14">
    <location>
        <position position="350"/>
    </location>
    <ligand>
        <name>Zn(2+)</name>
        <dbReference type="ChEBI" id="CHEBI:29105"/>
        <label>2</label>
    </ligand>
</feature>
<dbReference type="PANTHER" id="PTHR11596">
    <property type="entry name" value="ALKALINE PHOSPHATASE"/>
    <property type="match status" value="1"/>
</dbReference>
<dbReference type="EMBL" id="JALNTZ010000007">
    <property type="protein sequence ID" value="KAJ3645659.1"/>
    <property type="molecule type" value="Genomic_DNA"/>
</dbReference>
<comment type="cofactor">
    <cofactor evidence="14">
        <name>Zn(2+)</name>
        <dbReference type="ChEBI" id="CHEBI:29105"/>
    </cofactor>
    <text evidence="14">Binds 2 Zn(2+) ions.</text>
</comment>
<name>A0AA38I2W6_9CUCU</name>
<accession>A0AA38I2W6</accession>